<feature type="compositionally biased region" description="Polar residues" evidence="3">
    <location>
        <begin position="703"/>
        <end position="723"/>
    </location>
</feature>
<dbReference type="GO" id="GO:0000981">
    <property type="term" value="F:DNA-binding transcription factor activity, RNA polymerase II-specific"/>
    <property type="evidence" value="ECO:0007669"/>
    <property type="project" value="InterPro"/>
</dbReference>
<keyword evidence="4" id="KW-0812">Transmembrane</keyword>
<evidence type="ECO:0000256" key="4">
    <source>
        <dbReference type="SAM" id="Phobius"/>
    </source>
</evidence>
<proteinExistence type="predicted"/>
<evidence type="ECO:0000313" key="7">
    <source>
        <dbReference type="Proteomes" id="UP001302126"/>
    </source>
</evidence>
<evidence type="ECO:0000256" key="3">
    <source>
        <dbReference type="SAM" id="MobiDB-lite"/>
    </source>
</evidence>
<dbReference type="GO" id="GO:0003677">
    <property type="term" value="F:DNA binding"/>
    <property type="evidence" value="ECO:0007669"/>
    <property type="project" value="InterPro"/>
</dbReference>
<protein>
    <submittedName>
        <fullName evidence="6">Transcriptional regulatory protein</fullName>
    </submittedName>
</protein>
<dbReference type="Pfam" id="PF04082">
    <property type="entry name" value="Fungal_trans"/>
    <property type="match status" value="1"/>
</dbReference>
<dbReference type="PANTHER" id="PTHR46910">
    <property type="entry name" value="TRANSCRIPTION FACTOR PDR1"/>
    <property type="match status" value="1"/>
</dbReference>
<dbReference type="Pfam" id="PF00172">
    <property type="entry name" value="Zn_clus"/>
    <property type="match status" value="1"/>
</dbReference>
<keyword evidence="1" id="KW-0479">Metal-binding</keyword>
<reference evidence="6" key="2">
    <citation type="submission" date="2023-05" db="EMBL/GenBank/DDBJ databases">
        <authorList>
            <consortium name="Lawrence Berkeley National Laboratory"/>
            <person name="Steindorff A."/>
            <person name="Hensen N."/>
            <person name="Bonometti L."/>
            <person name="Westerberg I."/>
            <person name="Brannstrom I.O."/>
            <person name="Guillou S."/>
            <person name="Cros-Aarteil S."/>
            <person name="Calhoun S."/>
            <person name="Haridas S."/>
            <person name="Kuo A."/>
            <person name="Mondo S."/>
            <person name="Pangilinan J."/>
            <person name="Riley R."/>
            <person name="Labutti K."/>
            <person name="Andreopoulos B."/>
            <person name="Lipzen A."/>
            <person name="Chen C."/>
            <person name="Yanf M."/>
            <person name="Daum C."/>
            <person name="Ng V."/>
            <person name="Clum A."/>
            <person name="Ohm R."/>
            <person name="Martin F."/>
            <person name="Silar P."/>
            <person name="Natvig D."/>
            <person name="Lalanne C."/>
            <person name="Gautier V."/>
            <person name="Ament-Velasquez S.L."/>
            <person name="Kruys A."/>
            <person name="Hutchinson M.I."/>
            <person name="Powell A.J."/>
            <person name="Barry K."/>
            <person name="Miller A.N."/>
            <person name="Grigoriev I.V."/>
            <person name="Debuchy R."/>
            <person name="Gladieux P."/>
            <person name="Thoren M.H."/>
            <person name="Johannesson H."/>
        </authorList>
    </citation>
    <scope>NUCLEOTIDE SEQUENCE</scope>
    <source>
        <strain evidence="6">PSN309</strain>
    </source>
</reference>
<dbReference type="PROSITE" id="PS50048">
    <property type="entry name" value="ZN2_CY6_FUNGAL_2"/>
    <property type="match status" value="1"/>
</dbReference>
<sequence length="790" mass="88406">MSDHSPPPDSHSIVPRACNACRVRKIGCNRESPCAHCLRAKIECTYTEFKPREKRARILLSHQYEQKIDQLDSRLDEVIGLLKELKTQNVSSTRPPETRVPERPRHQSSSARLLPSTTPSPSMNTPSTSAAATCTSHPTMVEGDSSMTAQSVFANDFMQKMTTTTIQPEMRDKLNALQVMVDGMKKQPASYEMTYPNARPVKPMTFEGCELPPIDRTLQILKLAQSPQYSSLLGLAWVYEFLPMNRFQEICFRTYMADDRNNVDFITVNVGLHFLFWAGAQLSPDPNTGEEWMDLSRSCGVNLETALSSLPLHLPASDEVIGALTIGTFYAVEISKPSLAWILCSKASELCQTLGYHRISSHRNDTAENAVYRQFLFWVVYIVDKNLSLRLGRCSTIHDYDITVPYPAADDVGTSGIKHFFTLWIMSSKVQGQVYELLYCPKALSESEEVRKFRVQLLSRSLDEVEVRTNDIIEQYGKSAQHHIDIEPYTPELYEFCILSDSVLRLSILTLIHRAVPNPAGSPTTFSVECIQAARQTLARHQDCMAIVERSNCGLFSTYMHWTILMAPFVPFIVIFCHVIETKDREDLARLQAFVTSLQLESSVTEAVEKLRRLFQVLYSVASFYIEEAGQQPRMMMGLSSTTGGFQAIPLFSSSSSSENNHDNHHVHQRASVSAAAAGVGPIVDVDAYLATLGFPFQASSLSGPETAAPTTEWQQQQHTTDGTGRPADADVRDGQQTTGDTTAVSSAPQDFQQLRSTNPMMWMGNGMELQDWLYNNEQMMTLLDGNFTS</sequence>
<dbReference type="CDD" id="cd12148">
    <property type="entry name" value="fungal_TF_MHR"/>
    <property type="match status" value="1"/>
</dbReference>
<keyword evidence="4" id="KW-0472">Membrane</keyword>
<feature type="transmembrane region" description="Helical" evidence="4">
    <location>
        <begin position="559"/>
        <end position="580"/>
    </location>
</feature>
<feature type="region of interest" description="Disordered" evidence="3">
    <location>
        <begin position="703"/>
        <end position="748"/>
    </location>
</feature>
<dbReference type="AlphaFoldDB" id="A0AAN6WMT7"/>
<accession>A0AAN6WMT7</accession>
<comment type="caution">
    <text evidence="6">The sequence shown here is derived from an EMBL/GenBank/DDBJ whole genome shotgun (WGS) entry which is preliminary data.</text>
</comment>
<organism evidence="6 7">
    <name type="scientific">Podospora australis</name>
    <dbReference type="NCBI Taxonomy" id="1536484"/>
    <lineage>
        <taxon>Eukaryota</taxon>
        <taxon>Fungi</taxon>
        <taxon>Dikarya</taxon>
        <taxon>Ascomycota</taxon>
        <taxon>Pezizomycotina</taxon>
        <taxon>Sordariomycetes</taxon>
        <taxon>Sordariomycetidae</taxon>
        <taxon>Sordariales</taxon>
        <taxon>Podosporaceae</taxon>
        <taxon>Podospora</taxon>
    </lineage>
</organism>
<dbReference type="GO" id="GO:0008270">
    <property type="term" value="F:zinc ion binding"/>
    <property type="evidence" value="ECO:0007669"/>
    <property type="project" value="InterPro"/>
</dbReference>
<dbReference type="InterPro" id="IPR001138">
    <property type="entry name" value="Zn2Cys6_DnaBD"/>
</dbReference>
<dbReference type="InterPro" id="IPR036864">
    <property type="entry name" value="Zn2-C6_fun-type_DNA-bd_sf"/>
</dbReference>
<reference evidence="6" key="1">
    <citation type="journal article" date="2023" name="Mol. Phylogenet. Evol.">
        <title>Genome-scale phylogeny and comparative genomics of the fungal order Sordariales.</title>
        <authorList>
            <person name="Hensen N."/>
            <person name="Bonometti L."/>
            <person name="Westerberg I."/>
            <person name="Brannstrom I.O."/>
            <person name="Guillou S."/>
            <person name="Cros-Aarteil S."/>
            <person name="Calhoun S."/>
            <person name="Haridas S."/>
            <person name="Kuo A."/>
            <person name="Mondo S."/>
            <person name="Pangilinan J."/>
            <person name="Riley R."/>
            <person name="LaButti K."/>
            <person name="Andreopoulos B."/>
            <person name="Lipzen A."/>
            <person name="Chen C."/>
            <person name="Yan M."/>
            <person name="Daum C."/>
            <person name="Ng V."/>
            <person name="Clum A."/>
            <person name="Steindorff A."/>
            <person name="Ohm R.A."/>
            <person name="Martin F."/>
            <person name="Silar P."/>
            <person name="Natvig D.O."/>
            <person name="Lalanne C."/>
            <person name="Gautier V."/>
            <person name="Ament-Velasquez S.L."/>
            <person name="Kruys A."/>
            <person name="Hutchinson M.I."/>
            <person name="Powell A.J."/>
            <person name="Barry K."/>
            <person name="Miller A.N."/>
            <person name="Grigoriev I.V."/>
            <person name="Debuchy R."/>
            <person name="Gladieux P."/>
            <person name="Hiltunen Thoren M."/>
            <person name="Johannesson H."/>
        </authorList>
    </citation>
    <scope>NUCLEOTIDE SEQUENCE</scope>
    <source>
        <strain evidence="6">PSN309</strain>
    </source>
</reference>
<evidence type="ECO:0000256" key="2">
    <source>
        <dbReference type="ARBA" id="ARBA00023242"/>
    </source>
</evidence>
<keyword evidence="4" id="KW-1133">Transmembrane helix</keyword>
<feature type="domain" description="Zn(2)-C6 fungal-type" evidence="5">
    <location>
        <begin position="17"/>
        <end position="46"/>
    </location>
</feature>
<dbReference type="SMART" id="SM00066">
    <property type="entry name" value="GAL4"/>
    <property type="match status" value="1"/>
</dbReference>
<dbReference type="PROSITE" id="PS00463">
    <property type="entry name" value="ZN2_CY6_FUNGAL_1"/>
    <property type="match status" value="1"/>
</dbReference>
<dbReference type="EMBL" id="MU864467">
    <property type="protein sequence ID" value="KAK4184954.1"/>
    <property type="molecule type" value="Genomic_DNA"/>
</dbReference>
<dbReference type="Proteomes" id="UP001302126">
    <property type="component" value="Unassembled WGS sequence"/>
</dbReference>
<dbReference type="CDD" id="cd00067">
    <property type="entry name" value="GAL4"/>
    <property type="match status" value="1"/>
</dbReference>
<dbReference type="InterPro" id="IPR050987">
    <property type="entry name" value="AtrR-like"/>
</dbReference>
<dbReference type="SMART" id="SM00906">
    <property type="entry name" value="Fungal_trans"/>
    <property type="match status" value="1"/>
</dbReference>
<dbReference type="SUPFAM" id="SSF57701">
    <property type="entry name" value="Zn2/Cys6 DNA-binding domain"/>
    <property type="match status" value="1"/>
</dbReference>
<evidence type="ECO:0000256" key="1">
    <source>
        <dbReference type="ARBA" id="ARBA00022723"/>
    </source>
</evidence>
<feature type="compositionally biased region" description="Basic and acidic residues" evidence="3">
    <location>
        <begin position="96"/>
        <end position="105"/>
    </location>
</feature>
<gene>
    <name evidence="6" type="ORF">QBC35DRAFT_504781</name>
</gene>
<dbReference type="InterPro" id="IPR007219">
    <property type="entry name" value="XnlR_reg_dom"/>
</dbReference>
<feature type="compositionally biased region" description="Polar residues" evidence="3">
    <location>
        <begin position="735"/>
        <end position="748"/>
    </location>
</feature>
<evidence type="ECO:0000313" key="6">
    <source>
        <dbReference type="EMBL" id="KAK4184954.1"/>
    </source>
</evidence>
<feature type="compositionally biased region" description="Low complexity" evidence="3">
    <location>
        <begin position="108"/>
        <end position="132"/>
    </location>
</feature>
<feature type="region of interest" description="Disordered" evidence="3">
    <location>
        <begin position="87"/>
        <end position="132"/>
    </location>
</feature>
<dbReference type="PANTHER" id="PTHR46910:SF5">
    <property type="entry name" value="ZN(II)2CYS6 TRANSCRIPTION FACTOR (EUROFUNG)"/>
    <property type="match status" value="1"/>
</dbReference>
<name>A0AAN6WMT7_9PEZI</name>
<dbReference type="GO" id="GO:0006351">
    <property type="term" value="P:DNA-templated transcription"/>
    <property type="evidence" value="ECO:0007669"/>
    <property type="project" value="InterPro"/>
</dbReference>
<dbReference type="Gene3D" id="4.10.240.10">
    <property type="entry name" value="Zn(2)-C6 fungal-type DNA-binding domain"/>
    <property type="match status" value="1"/>
</dbReference>
<keyword evidence="7" id="KW-1185">Reference proteome</keyword>
<evidence type="ECO:0000259" key="5">
    <source>
        <dbReference type="PROSITE" id="PS50048"/>
    </source>
</evidence>
<keyword evidence="2" id="KW-0539">Nucleus</keyword>